<evidence type="ECO:0000313" key="1">
    <source>
        <dbReference type="EMBL" id="KAL3266617.1"/>
    </source>
</evidence>
<gene>
    <name evidence="1" type="ORF">HHI36_010781</name>
</gene>
<evidence type="ECO:0000313" key="2">
    <source>
        <dbReference type="Proteomes" id="UP001516400"/>
    </source>
</evidence>
<accession>A0ABD2MJS7</accession>
<organism evidence="1 2">
    <name type="scientific">Cryptolaemus montrouzieri</name>
    <dbReference type="NCBI Taxonomy" id="559131"/>
    <lineage>
        <taxon>Eukaryota</taxon>
        <taxon>Metazoa</taxon>
        <taxon>Ecdysozoa</taxon>
        <taxon>Arthropoda</taxon>
        <taxon>Hexapoda</taxon>
        <taxon>Insecta</taxon>
        <taxon>Pterygota</taxon>
        <taxon>Neoptera</taxon>
        <taxon>Endopterygota</taxon>
        <taxon>Coleoptera</taxon>
        <taxon>Polyphaga</taxon>
        <taxon>Cucujiformia</taxon>
        <taxon>Coccinelloidea</taxon>
        <taxon>Coccinellidae</taxon>
        <taxon>Scymninae</taxon>
        <taxon>Scymnini</taxon>
        <taxon>Cryptolaemus</taxon>
    </lineage>
</organism>
<protein>
    <submittedName>
        <fullName evidence="1">Uncharacterized protein</fullName>
    </submittedName>
</protein>
<comment type="caution">
    <text evidence="1">The sequence shown here is derived from an EMBL/GenBank/DDBJ whole genome shotgun (WGS) entry which is preliminary data.</text>
</comment>
<reference evidence="1 2" key="1">
    <citation type="journal article" date="2021" name="BMC Biol.">
        <title>Horizontally acquired antibacterial genes associated with adaptive radiation of ladybird beetles.</title>
        <authorList>
            <person name="Li H.S."/>
            <person name="Tang X.F."/>
            <person name="Huang Y.H."/>
            <person name="Xu Z.Y."/>
            <person name="Chen M.L."/>
            <person name="Du X.Y."/>
            <person name="Qiu B.Y."/>
            <person name="Chen P.T."/>
            <person name="Zhang W."/>
            <person name="Slipinski A."/>
            <person name="Escalona H.E."/>
            <person name="Waterhouse R.M."/>
            <person name="Zwick A."/>
            <person name="Pang H."/>
        </authorList>
    </citation>
    <scope>NUCLEOTIDE SEQUENCE [LARGE SCALE GENOMIC DNA]</scope>
    <source>
        <strain evidence="1">SYSU2018</strain>
    </source>
</reference>
<dbReference type="Proteomes" id="UP001516400">
    <property type="component" value="Unassembled WGS sequence"/>
</dbReference>
<name>A0ABD2MJS7_9CUCU</name>
<dbReference type="EMBL" id="JABFTP020000001">
    <property type="protein sequence ID" value="KAL3266617.1"/>
    <property type="molecule type" value="Genomic_DNA"/>
</dbReference>
<dbReference type="AlphaFoldDB" id="A0ABD2MJS7"/>
<keyword evidence="2" id="KW-1185">Reference proteome</keyword>
<sequence>MPMKNNIKKNKIMMTNDTPSEEEKVTVCKQEEMVVTSYEYLGGVISNDGKIDREKKTKSIQNLQYNRKGGTKQTRNRRNYKELKNRQLNMFGHIKRMDLSRIVRKISEIGRETKRTRGKPRQHWLKEIEELGITRGLTAVKMRKMVKIEAHGKNG</sequence>
<proteinExistence type="predicted"/>